<keyword evidence="6" id="KW-1185">Reference proteome</keyword>
<dbReference type="Pfam" id="PF02970">
    <property type="entry name" value="TBCA"/>
    <property type="match status" value="1"/>
</dbReference>
<sequence length="114" mass="12919">MDKATARQIKIKTGVLKRSVKDYSYYQEEAKKEEEKLDKLKEDEAEEHDITQQTNVMQESLDMLPHCKAKIESALEDLKGVIADHEDTDEFKDSEEGQTAVGLITEASAFLEGL</sequence>
<dbReference type="GO" id="GO:0007023">
    <property type="term" value="P:post-chaperonin tubulin folding pathway"/>
    <property type="evidence" value="ECO:0007669"/>
    <property type="project" value="UniProtKB-UniRule"/>
</dbReference>
<evidence type="ECO:0000256" key="3">
    <source>
        <dbReference type="RuleBase" id="RU364030"/>
    </source>
</evidence>
<dbReference type="GO" id="GO:0005829">
    <property type="term" value="C:cytosol"/>
    <property type="evidence" value="ECO:0007669"/>
    <property type="project" value="TreeGrafter"/>
</dbReference>
<evidence type="ECO:0000256" key="4">
    <source>
        <dbReference type="SAM" id="Coils"/>
    </source>
</evidence>
<evidence type="ECO:0000256" key="2">
    <source>
        <dbReference type="ARBA" id="ARBA00023186"/>
    </source>
</evidence>
<feature type="coiled-coil region" evidence="4">
    <location>
        <begin position="23"/>
        <end position="88"/>
    </location>
</feature>
<dbReference type="EMBL" id="CAMPGE010027293">
    <property type="protein sequence ID" value="CAI2384935.1"/>
    <property type="molecule type" value="Genomic_DNA"/>
</dbReference>
<keyword evidence="2 3" id="KW-0143">Chaperone</keyword>
<proteinExistence type="inferred from homology"/>
<evidence type="ECO:0000256" key="1">
    <source>
        <dbReference type="ARBA" id="ARBA00006806"/>
    </source>
</evidence>
<keyword evidence="3" id="KW-0206">Cytoskeleton</keyword>
<evidence type="ECO:0000313" key="6">
    <source>
        <dbReference type="Proteomes" id="UP001295684"/>
    </source>
</evidence>
<comment type="similarity">
    <text evidence="1 3">Belongs to the TBCA family.</text>
</comment>
<comment type="subunit">
    <text evidence="3">Supercomplex made of cofactors A to E. Cofactors A and D function by capturing and stabilizing tubulin in a quasi-native conformation. Cofactor E binds to the cofactor D-tubulin complex; interaction with cofactor C then causes the release of tubulin polypeptides that are committed to the native state.</text>
</comment>
<dbReference type="SUPFAM" id="SSF46988">
    <property type="entry name" value="Tubulin chaperone cofactor A"/>
    <property type="match status" value="1"/>
</dbReference>
<reference evidence="5" key="1">
    <citation type="submission" date="2023-07" db="EMBL/GenBank/DDBJ databases">
        <authorList>
            <consortium name="AG Swart"/>
            <person name="Singh M."/>
            <person name="Singh A."/>
            <person name="Seah K."/>
            <person name="Emmerich C."/>
        </authorList>
    </citation>
    <scope>NUCLEOTIDE SEQUENCE</scope>
    <source>
        <strain evidence="5">DP1</strain>
    </source>
</reference>
<dbReference type="GO" id="GO:0007021">
    <property type="term" value="P:tubulin complex assembly"/>
    <property type="evidence" value="ECO:0007669"/>
    <property type="project" value="UniProtKB-UniRule"/>
</dbReference>
<dbReference type="PANTHER" id="PTHR21500">
    <property type="entry name" value="TUBULIN-SPECIFIC CHAPERONE A"/>
    <property type="match status" value="1"/>
</dbReference>
<dbReference type="AlphaFoldDB" id="A0AAD2D9W8"/>
<keyword evidence="3" id="KW-0963">Cytoplasm</keyword>
<evidence type="ECO:0000313" key="5">
    <source>
        <dbReference type="EMBL" id="CAI2384935.1"/>
    </source>
</evidence>
<organism evidence="5 6">
    <name type="scientific">Euplotes crassus</name>
    <dbReference type="NCBI Taxonomy" id="5936"/>
    <lineage>
        <taxon>Eukaryota</taxon>
        <taxon>Sar</taxon>
        <taxon>Alveolata</taxon>
        <taxon>Ciliophora</taxon>
        <taxon>Intramacronucleata</taxon>
        <taxon>Spirotrichea</taxon>
        <taxon>Hypotrichia</taxon>
        <taxon>Euplotida</taxon>
        <taxon>Euplotidae</taxon>
        <taxon>Moneuplotes</taxon>
    </lineage>
</organism>
<comment type="subcellular location">
    <subcellularLocation>
        <location evidence="3">Cytoplasm</location>
        <location evidence="3">Cytoskeleton</location>
    </subcellularLocation>
</comment>
<dbReference type="PANTHER" id="PTHR21500:SF0">
    <property type="entry name" value="TUBULIN-SPECIFIC CHAPERONE A"/>
    <property type="match status" value="1"/>
</dbReference>
<comment type="caution">
    <text evidence="5">The sequence shown here is derived from an EMBL/GenBank/DDBJ whole genome shotgun (WGS) entry which is preliminary data.</text>
</comment>
<dbReference type="Gene3D" id="1.20.58.90">
    <property type="match status" value="1"/>
</dbReference>
<dbReference type="InterPro" id="IPR004226">
    <property type="entry name" value="TBCA"/>
</dbReference>
<dbReference type="InterPro" id="IPR036126">
    <property type="entry name" value="TBCA_sf"/>
</dbReference>
<name>A0AAD2D9W8_EUPCR</name>
<dbReference type="GO" id="GO:0048487">
    <property type="term" value="F:beta-tubulin binding"/>
    <property type="evidence" value="ECO:0007669"/>
    <property type="project" value="InterPro"/>
</dbReference>
<accession>A0AAD2D9W8</accession>
<dbReference type="Proteomes" id="UP001295684">
    <property type="component" value="Unassembled WGS sequence"/>
</dbReference>
<keyword evidence="4" id="KW-0175">Coiled coil</keyword>
<keyword evidence="3" id="KW-0493">Microtubule</keyword>
<protein>
    <recommendedName>
        <fullName evidence="3">Tubulin-specific chaperone A</fullName>
    </recommendedName>
</protein>
<gene>
    <name evidence="5" type="ORF">ECRASSUSDP1_LOCUS26475</name>
</gene>
<dbReference type="GO" id="GO:0005874">
    <property type="term" value="C:microtubule"/>
    <property type="evidence" value="ECO:0007669"/>
    <property type="project" value="UniProtKB-KW"/>
</dbReference>